<organism evidence="2 3">
    <name type="scientific">Desulfonema magnum</name>
    <dbReference type="NCBI Taxonomy" id="45655"/>
    <lineage>
        <taxon>Bacteria</taxon>
        <taxon>Pseudomonadati</taxon>
        <taxon>Thermodesulfobacteriota</taxon>
        <taxon>Desulfobacteria</taxon>
        <taxon>Desulfobacterales</taxon>
        <taxon>Desulfococcaceae</taxon>
        <taxon>Desulfonema</taxon>
    </lineage>
</organism>
<protein>
    <submittedName>
        <fullName evidence="2">Uncharacterized protein</fullName>
    </submittedName>
</protein>
<keyword evidence="3" id="KW-1185">Reference proteome</keyword>
<dbReference type="AlphaFoldDB" id="A0A975BKQ4"/>
<proteinExistence type="predicted"/>
<evidence type="ECO:0000256" key="1">
    <source>
        <dbReference type="SAM" id="MobiDB-lite"/>
    </source>
</evidence>
<reference evidence="2" key="1">
    <citation type="journal article" date="2021" name="Microb. Physiol.">
        <title>Proteogenomic Insights into the Physiology of Marine, Sulfate-Reducing, Filamentous Desulfonema limicola and Desulfonema magnum.</title>
        <authorList>
            <person name="Schnaars V."/>
            <person name="Wohlbrand L."/>
            <person name="Scheve S."/>
            <person name="Hinrichs C."/>
            <person name="Reinhardt R."/>
            <person name="Rabus R."/>
        </authorList>
    </citation>
    <scope>NUCLEOTIDE SEQUENCE</scope>
    <source>
        <strain evidence="2">4be13</strain>
    </source>
</reference>
<evidence type="ECO:0000313" key="3">
    <source>
        <dbReference type="Proteomes" id="UP000663722"/>
    </source>
</evidence>
<gene>
    <name evidence="2" type="ORF">dnm_032160</name>
</gene>
<dbReference type="EMBL" id="CP061800">
    <property type="protein sequence ID" value="QTA87186.1"/>
    <property type="molecule type" value="Genomic_DNA"/>
</dbReference>
<name>A0A975BKQ4_9BACT</name>
<feature type="compositionally biased region" description="Basic and acidic residues" evidence="1">
    <location>
        <begin position="1"/>
        <end position="10"/>
    </location>
</feature>
<dbReference type="KEGG" id="dmm:dnm_032160"/>
<accession>A0A975BKQ4</accession>
<sequence>MSEKPDRNTDDTAMLSKSDPKITDIRTDEHIFNRLLIFPE</sequence>
<evidence type="ECO:0000313" key="2">
    <source>
        <dbReference type="EMBL" id="QTA87186.1"/>
    </source>
</evidence>
<feature type="region of interest" description="Disordered" evidence="1">
    <location>
        <begin position="1"/>
        <end position="21"/>
    </location>
</feature>
<dbReference type="Proteomes" id="UP000663722">
    <property type="component" value="Chromosome"/>
</dbReference>